<dbReference type="EMBL" id="BRZM01010037">
    <property type="protein sequence ID" value="GLD50992.1"/>
    <property type="molecule type" value="Genomic_DNA"/>
</dbReference>
<evidence type="ECO:0000313" key="2">
    <source>
        <dbReference type="EMBL" id="GLD50992.1"/>
    </source>
</evidence>
<protein>
    <submittedName>
        <fullName evidence="2">Actin-binding LIM protein 3-like isoform X1</fullName>
    </submittedName>
</protein>
<proteinExistence type="predicted"/>
<feature type="compositionally biased region" description="Basic and acidic residues" evidence="1">
    <location>
        <begin position="1"/>
        <end position="10"/>
    </location>
</feature>
<dbReference type="AlphaFoldDB" id="A0AAD3MBR7"/>
<evidence type="ECO:0000256" key="1">
    <source>
        <dbReference type="SAM" id="MobiDB-lite"/>
    </source>
</evidence>
<reference evidence="2" key="1">
    <citation type="submission" date="2022-08" db="EMBL/GenBank/DDBJ databases">
        <title>Genome sequencing of akame (Lates japonicus).</title>
        <authorList>
            <person name="Hashiguchi Y."/>
            <person name="Takahashi H."/>
        </authorList>
    </citation>
    <scope>NUCLEOTIDE SEQUENCE</scope>
    <source>
        <strain evidence="2">Kochi</strain>
    </source>
</reference>
<name>A0AAD3MBR7_LATJO</name>
<sequence length="70" mass="7595">DVLDAVELRTRHSSSSAFTDSPAHSRHGGSPLHYYLPGNAEGRAGGMPCSQLHGIQNILGREREREPVSE</sequence>
<organism evidence="2 3">
    <name type="scientific">Lates japonicus</name>
    <name type="common">Japanese lates</name>
    <dbReference type="NCBI Taxonomy" id="270547"/>
    <lineage>
        <taxon>Eukaryota</taxon>
        <taxon>Metazoa</taxon>
        <taxon>Chordata</taxon>
        <taxon>Craniata</taxon>
        <taxon>Vertebrata</taxon>
        <taxon>Euteleostomi</taxon>
        <taxon>Actinopterygii</taxon>
        <taxon>Neopterygii</taxon>
        <taxon>Teleostei</taxon>
        <taxon>Neoteleostei</taxon>
        <taxon>Acanthomorphata</taxon>
        <taxon>Carangaria</taxon>
        <taxon>Carangaria incertae sedis</taxon>
        <taxon>Centropomidae</taxon>
        <taxon>Lates</taxon>
    </lineage>
</organism>
<comment type="caution">
    <text evidence="2">The sequence shown here is derived from an EMBL/GenBank/DDBJ whole genome shotgun (WGS) entry which is preliminary data.</text>
</comment>
<feature type="region of interest" description="Disordered" evidence="1">
    <location>
        <begin position="1"/>
        <end position="32"/>
    </location>
</feature>
<dbReference type="Proteomes" id="UP001279410">
    <property type="component" value="Unassembled WGS sequence"/>
</dbReference>
<evidence type="ECO:0000313" key="3">
    <source>
        <dbReference type="Proteomes" id="UP001279410"/>
    </source>
</evidence>
<feature type="non-terminal residue" evidence="2">
    <location>
        <position position="1"/>
    </location>
</feature>
<accession>A0AAD3MBR7</accession>
<keyword evidence="3" id="KW-1185">Reference proteome</keyword>
<gene>
    <name evidence="2" type="ORF">AKAME5_003015800</name>
</gene>